<proteinExistence type="predicted"/>
<accession>A0ABQ6IGF2</accession>
<name>A0ABQ6IGF2_9MICO</name>
<evidence type="ECO:0000313" key="1">
    <source>
        <dbReference type="EMBL" id="GMA36375.1"/>
    </source>
</evidence>
<gene>
    <name evidence="1" type="ORF">GCM10025876_25790</name>
</gene>
<comment type="caution">
    <text evidence="1">The sequence shown here is derived from an EMBL/GenBank/DDBJ whole genome shotgun (WGS) entry which is preliminary data.</text>
</comment>
<evidence type="ECO:0000313" key="2">
    <source>
        <dbReference type="Proteomes" id="UP001157125"/>
    </source>
</evidence>
<sequence length="89" mass="9027">MPMPMTDAVALANRLIEQTVGSVDGLHPGDAPHRDLGASHDGAVEVSDDAAERGVVRQVEADDGEALAVEVQQGGGLSGARVGAQAEAR</sequence>
<dbReference type="Proteomes" id="UP001157125">
    <property type="component" value="Unassembled WGS sequence"/>
</dbReference>
<dbReference type="EMBL" id="BSUN01000001">
    <property type="protein sequence ID" value="GMA36375.1"/>
    <property type="molecule type" value="Genomic_DNA"/>
</dbReference>
<protein>
    <submittedName>
        <fullName evidence="1">Uncharacterized protein</fullName>
    </submittedName>
</protein>
<organism evidence="1 2">
    <name type="scientific">Demequina litorisediminis</name>
    <dbReference type="NCBI Taxonomy" id="1849022"/>
    <lineage>
        <taxon>Bacteria</taxon>
        <taxon>Bacillati</taxon>
        <taxon>Actinomycetota</taxon>
        <taxon>Actinomycetes</taxon>
        <taxon>Micrococcales</taxon>
        <taxon>Demequinaceae</taxon>
        <taxon>Demequina</taxon>
    </lineage>
</organism>
<reference evidence="2" key="1">
    <citation type="journal article" date="2019" name="Int. J. Syst. Evol. Microbiol.">
        <title>The Global Catalogue of Microorganisms (GCM) 10K type strain sequencing project: providing services to taxonomists for standard genome sequencing and annotation.</title>
        <authorList>
            <consortium name="The Broad Institute Genomics Platform"/>
            <consortium name="The Broad Institute Genome Sequencing Center for Infectious Disease"/>
            <person name="Wu L."/>
            <person name="Ma J."/>
        </authorList>
    </citation>
    <scope>NUCLEOTIDE SEQUENCE [LARGE SCALE GENOMIC DNA]</scope>
    <source>
        <strain evidence="2">NBRC 112299</strain>
    </source>
</reference>
<keyword evidence="2" id="KW-1185">Reference proteome</keyword>